<feature type="domain" description="Mur ligase C-terminal" evidence="10">
    <location>
        <begin position="320"/>
        <end position="451"/>
    </location>
</feature>
<keyword evidence="1" id="KW-0436">Ligase</keyword>
<dbReference type="Gene3D" id="3.90.190.20">
    <property type="entry name" value="Mur ligase, C-terminal domain"/>
    <property type="match status" value="1"/>
</dbReference>
<keyword evidence="3" id="KW-0547">Nucleotide-binding</keyword>
<keyword evidence="2" id="KW-0132">Cell division</keyword>
<accession>A0A2M7BDV5</accession>
<dbReference type="EMBL" id="PEVC01000025">
    <property type="protein sequence ID" value="PIV01279.1"/>
    <property type="molecule type" value="Genomic_DNA"/>
</dbReference>
<evidence type="ECO:0000259" key="9">
    <source>
        <dbReference type="Pfam" id="PF01225"/>
    </source>
</evidence>
<dbReference type="PANTHER" id="PTHR43445:SF5">
    <property type="entry name" value="UDP-N-ACETYLMURAMATE--L-ALANYL-GAMMA-D-GLUTAMYL-MESO-2,6-DIAMINOHEPTANDIOATE LIGASE"/>
    <property type="match status" value="1"/>
</dbReference>
<keyword evidence="5" id="KW-0133">Cell shape</keyword>
<evidence type="ECO:0000256" key="6">
    <source>
        <dbReference type="ARBA" id="ARBA00022984"/>
    </source>
</evidence>
<dbReference type="InterPro" id="IPR050061">
    <property type="entry name" value="MurCDEF_pg_biosynth"/>
</dbReference>
<dbReference type="Gene3D" id="3.40.50.720">
    <property type="entry name" value="NAD(P)-binding Rossmann-like Domain"/>
    <property type="match status" value="1"/>
</dbReference>
<evidence type="ECO:0000256" key="2">
    <source>
        <dbReference type="ARBA" id="ARBA00022618"/>
    </source>
</evidence>
<evidence type="ECO:0000259" key="10">
    <source>
        <dbReference type="Pfam" id="PF02875"/>
    </source>
</evidence>
<keyword evidence="7" id="KW-0131">Cell cycle</keyword>
<evidence type="ECO:0000256" key="3">
    <source>
        <dbReference type="ARBA" id="ARBA00022741"/>
    </source>
</evidence>
<dbReference type="InterPro" id="IPR013221">
    <property type="entry name" value="Mur_ligase_cen"/>
</dbReference>
<protein>
    <recommendedName>
        <fullName evidence="14">UDP-N-acetylmuramate:L-alanyl-gamma-D-glutamyl-meso-diaminopimelate ligase</fullName>
    </recommendedName>
</protein>
<dbReference type="InterPro" id="IPR036565">
    <property type="entry name" value="Mur-like_cat_sf"/>
</dbReference>
<dbReference type="PANTHER" id="PTHR43445">
    <property type="entry name" value="UDP-N-ACETYLMURAMATE--L-ALANINE LIGASE-RELATED"/>
    <property type="match status" value="1"/>
</dbReference>
<dbReference type="GO" id="GO:0051301">
    <property type="term" value="P:cell division"/>
    <property type="evidence" value="ECO:0007669"/>
    <property type="project" value="UniProtKB-KW"/>
</dbReference>
<dbReference type="SUPFAM" id="SSF51984">
    <property type="entry name" value="MurCD N-terminal domain"/>
    <property type="match status" value="1"/>
</dbReference>
<dbReference type="GO" id="GO:0016881">
    <property type="term" value="F:acid-amino acid ligase activity"/>
    <property type="evidence" value="ECO:0007669"/>
    <property type="project" value="InterPro"/>
</dbReference>
<dbReference type="SUPFAM" id="SSF53244">
    <property type="entry name" value="MurD-like peptide ligases, peptide-binding domain"/>
    <property type="match status" value="1"/>
</dbReference>
<keyword evidence="8" id="KW-0961">Cell wall biogenesis/degradation</keyword>
<evidence type="ECO:0000256" key="7">
    <source>
        <dbReference type="ARBA" id="ARBA00023306"/>
    </source>
</evidence>
<dbReference type="Pfam" id="PF02875">
    <property type="entry name" value="Mur_ligase_C"/>
    <property type="match status" value="1"/>
</dbReference>
<evidence type="ECO:0000256" key="4">
    <source>
        <dbReference type="ARBA" id="ARBA00022840"/>
    </source>
</evidence>
<evidence type="ECO:0008006" key="14">
    <source>
        <dbReference type="Google" id="ProtNLM"/>
    </source>
</evidence>
<dbReference type="InterPro" id="IPR036615">
    <property type="entry name" value="Mur_ligase_C_dom_sf"/>
</dbReference>
<dbReference type="Gene3D" id="3.40.1190.10">
    <property type="entry name" value="Mur-like, catalytic domain"/>
    <property type="match status" value="1"/>
</dbReference>
<comment type="caution">
    <text evidence="12">The sequence shown here is derived from an EMBL/GenBank/DDBJ whole genome shotgun (WGS) entry which is preliminary data.</text>
</comment>
<reference evidence="13" key="1">
    <citation type="submission" date="2017-09" db="EMBL/GenBank/DDBJ databases">
        <title>Depth-based differentiation of microbial function through sediment-hosted aquifers and enrichment of novel symbionts in the deep terrestrial subsurface.</title>
        <authorList>
            <person name="Probst A.J."/>
            <person name="Ladd B."/>
            <person name="Jarett J.K."/>
            <person name="Geller-Mcgrath D.E."/>
            <person name="Sieber C.M.K."/>
            <person name="Emerson J.B."/>
            <person name="Anantharaman K."/>
            <person name="Thomas B.C."/>
            <person name="Malmstrom R."/>
            <person name="Stieglmeier M."/>
            <person name="Klingl A."/>
            <person name="Woyke T."/>
            <person name="Ryan C.M."/>
            <person name="Banfield J.F."/>
        </authorList>
    </citation>
    <scope>NUCLEOTIDE SEQUENCE [LARGE SCALE GENOMIC DNA]</scope>
</reference>
<feature type="domain" description="Mur ligase central" evidence="11">
    <location>
        <begin position="112"/>
        <end position="295"/>
    </location>
</feature>
<proteinExistence type="predicted"/>
<dbReference type="GO" id="GO:0008360">
    <property type="term" value="P:regulation of cell shape"/>
    <property type="evidence" value="ECO:0007669"/>
    <property type="project" value="UniProtKB-KW"/>
</dbReference>
<name>A0A2M7BDV5_9BACT</name>
<dbReference type="GO" id="GO:0071555">
    <property type="term" value="P:cell wall organization"/>
    <property type="evidence" value="ECO:0007669"/>
    <property type="project" value="UniProtKB-KW"/>
</dbReference>
<keyword evidence="6" id="KW-0573">Peptidoglycan synthesis</keyword>
<evidence type="ECO:0000256" key="8">
    <source>
        <dbReference type="ARBA" id="ARBA00023316"/>
    </source>
</evidence>
<gene>
    <name evidence="12" type="ORF">COS54_01295</name>
</gene>
<evidence type="ECO:0000313" key="12">
    <source>
        <dbReference type="EMBL" id="PIV01279.1"/>
    </source>
</evidence>
<dbReference type="Proteomes" id="UP000229631">
    <property type="component" value="Unassembled WGS sequence"/>
</dbReference>
<dbReference type="InterPro" id="IPR004101">
    <property type="entry name" value="Mur_ligase_C"/>
</dbReference>
<dbReference type="SUPFAM" id="SSF53623">
    <property type="entry name" value="MurD-like peptide ligases, catalytic domain"/>
    <property type="match status" value="1"/>
</dbReference>
<dbReference type="InterPro" id="IPR000713">
    <property type="entry name" value="Mur_ligase_N"/>
</dbReference>
<organism evidence="12 13">
    <name type="scientific">Candidatus Shapirobacteria bacterium CG03_land_8_20_14_0_80_39_12</name>
    <dbReference type="NCBI Taxonomy" id="1974879"/>
    <lineage>
        <taxon>Bacteria</taxon>
        <taxon>Candidatus Shapironibacteriota</taxon>
    </lineage>
</organism>
<evidence type="ECO:0000259" key="11">
    <source>
        <dbReference type="Pfam" id="PF08245"/>
    </source>
</evidence>
<dbReference type="Pfam" id="PF01225">
    <property type="entry name" value="Mur_ligase"/>
    <property type="match status" value="1"/>
</dbReference>
<keyword evidence="4" id="KW-0067">ATP-binding</keyword>
<evidence type="ECO:0000313" key="13">
    <source>
        <dbReference type="Proteomes" id="UP000229631"/>
    </source>
</evidence>
<feature type="domain" description="Mur ligase N-terminal catalytic" evidence="9">
    <location>
        <begin position="3"/>
        <end position="103"/>
    </location>
</feature>
<dbReference type="GO" id="GO:0005524">
    <property type="term" value="F:ATP binding"/>
    <property type="evidence" value="ECO:0007669"/>
    <property type="project" value="UniProtKB-KW"/>
</dbReference>
<dbReference type="Pfam" id="PF08245">
    <property type="entry name" value="Mur_ligase_M"/>
    <property type="match status" value="1"/>
</dbReference>
<sequence>MKKVHFIGIAGKAMAPLAKAFKDLGWQVTGSDQEKVYPPISTYLEENDIAYFRGYQAGNIPSDADFFVVGRSALIIDPYNPEYESALNSGHPVYSYPEILQKYLIKKNSIVVAGTYGKTTISAILAWILQKAGLNPSYMTGGIPLNLKDGLKITDSDYSVVEGDEPPSLKNSDPPKFMFYQPKYLILTATKYDHPEIFKNKEEYLKAFVALVKLIPPDGLLVYNLDSVDEAVLKEAKCRKVSYSFDHKKASYFIKSFSVSEEITSFIVQTPEGDFPFKTTLLGKYNLENICVSVVISREINIKDEVVKGAIEEFKGIKTRLEFLGKIGGRLLYWDFSQHPLKVKVALQALKEHYPKEKIICVFDPSMTGLKFSESLSWYAGAFDQADQVVVGKVKFLKEIPKEKRVTGKDISEAIFQTQKKVFYEPVDEKILSFLMDKTKTGDVIVFMSSGGLRFTNLIAETIKELSHTCRQAGIKNYGRKK</sequence>
<evidence type="ECO:0000256" key="5">
    <source>
        <dbReference type="ARBA" id="ARBA00022960"/>
    </source>
</evidence>
<dbReference type="GO" id="GO:0009252">
    <property type="term" value="P:peptidoglycan biosynthetic process"/>
    <property type="evidence" value="ECO:0007669"/>
    <property type="project" value="UniProtKB-KW"/>
</dbReference>
<dbReference type="AlphaFoldDB" id="A0A2M7BDV5"/>
<evidence type="ECO:0000256" key="1">
    <source>
        <dbReference type="ARBA" id="ARBA00022598"/>
    </source>
</evidence>